<evidence type="ECO:0000256" key="1">
    <source>
        <dbReference type="SAM" id="MobiDB-lite"/>
    </source>
</evidence>
<name>A0A4Z2IH81_9TELE</name>
<feature type="region of interest" description="Disordered" evidence="1">
    <location>
        <begin position="1"/>
        <end position="60"/>
    </location>
</feature>
<sequence>MVRRRGTRSLLPGPPELLSWSRASRTSSSRKGRSDAAPEGETEVIQQHRLFTTQEQSTTY</sequence>
<protein>
    <submittedName>
        <fullName evidence="2">Uncharacterized protein</fullName>
    </submittedName>
</protein>
<feature type="compositionally biased region" description="Low complexity" evidence="1">
    <location>
        <begin position="19"/>
        <end position="29"/>
    </location>
</feature>
<dbReference type="EMBL" id="SRLO01000091">
    <property type="protein sequence ID" value="TNN76692.1"/>
    <property type="molecule type" value="Genomic_DNA"/>
</dbReference>
<comment type="caution">
    <text evidence="2">The sequence shown here is derived from an EMBL/GenBank/DDBJ whole genome shotgun (WGS) entry which is preliminary data.</text>
</comment>
<keyword evidence="3" id="KW-1185">Reference proteome</keyword>
<feature type="compositionally biased region" description="Polar residues" evidence="1">
    <location>
        <begin position="49"/>
        <end position="60"/>
    </location>
</feature>
<organism evidence="2 3">
    <name type="scientific">Liparis tanakae</name>
    <name type="common">Tanaka's snailfish</name>
    <dbReference type="NCBI Taxonomy" id="230148"/>
    <lineage>
        <taxon>Eukaryota</taxon>
        <taxon>Metazoa</taxon>
        <taxon>Chordata</taxon>
        <taxon>Craniata</taxon>
        <taxon>Vertebrata</taxon>
        <taxon>Euteleostomi</taxon>
        <taxon>Actinopterygii</taxon>
        <taxon>Neopterygii</taxon>
        <taxon>Teleostei</taxon>
        <taxon>Neoteleostei</taxon>
        <taxon>Acanthomorphata</taxon>
        <taxon>Eupercaria</taxon>
        <taxon>Perciformes</taxon>
        <taxon>Cottioidei</taxon>
        <taxon>Cottales</taxon>
        <taxon>Liparidae</taxon>
        <taxon>Liparis</taxon>
    </lineage>
</organism>
<gene>
    <name evidence="2" type="ORF">EYF80_013144</name>
</gene>
<evidence type="ECO:0000313" key="3">
    <source>
        <dbReference type="Proteomes" id="UP000314294"/>
    </source>
</evidence>
<accession>A0A4Z2IH81</accession>
<dbReference type="Proteomes" id="UP000314294">
    <property type="component" value="Unassembled WGS sequence"/>
</dbReference>
<proteinExistence type="predicted"/>
<evidence type="ECO:0000313" key="2">
    <source>
        <dbReference type="EMBL" id="TNN76692.1"/>
    </source>
</evidence>
<dbReference type="AlphaFoldDB" id="A0A4Z2IH81"/>
<reference evidence="2 3" key="1">
    <citation type="submission" date="2019-03" db="EMBL/GenBank/DDBJ databases">
        <title>First draft genome of Liparis tanakae, snailfish: a comprehensive survey of snailfish specific genes.</title>
        <authorList>
            <person name="Kim W."/>
            <person name="Song I."/>
            <person name="Jeong J.-H."/>
            <person name="Kim D."/>
            <person name="Kim S."/>
            <person name="Ryu S."/>
            <person name="Song J.Y."/>
            <person name="Lee S.K."/>
        </authorList>
    </citation>
    <scope>NUCLEOTIDE SEQUENCE [LARGE SCALE GENOMIC DNA]</scope>
    <source>
        <tissue evidence="2">Muscle</tissue>
    </source>
</reference>